<dbReference type="GO" id="GO:0008270">
    <property type="term" value="F:zinc ion binding"/>
    <property type="evidence" value="ECO:0007669"/>
    <property type="project" value="UniProtKB-KW"/>
</dbReference>
<evidence type="ECO:0000256" key="2">
    <source>
        <dbReference type="ARBA" id="ARBA00022723"/>
    </source>
</evidence>
<evidence type="ECO:0000313" key="9">
    <source>
        <dbReference type="EMBL" id="CAL4065501.1"/>
    </source>
</evidence>
<evidence type="ECO:0000256" key="6">
    <source>
        <dbReference type="PROSITE-ProRule" id="PRU00146"/>
    </source>
</evidence>
<feature type="domain" description="PHD-type" evidence="8">
    <location>
        <begin position="533"/>
        <end position="580"/>
    </location>
</feature>
<feature type="domain" description="PHD-type" evidence="8">
    <location>
        <begin position="713"/>
        <end position="765"/>
    </location>
</feature>
<feature type="compositionally biased region" description="Basic residues" evidence="7">
    <location>
        <begin position="239"/>
        <end position="248"/>
    </location>
</feature>
<feature type="compositionally biased region" description="Acidic residues" evidence="7">
    <location>
        <begin position="516"/>
        <end position="528"/>
    </location>
</feature>
<evidence type="ECO:0000256" key="3">
    <source>
        <dbReference type="ARBA" id="ARBA00022771"/>
    </source>
</evidence>
<name>A0AAV2PWB1_MEGNR</name>
<feature type="region of interest" description="Disordered" evidence="7">
    <location>
        <begin position="500"/>
        <end position="528"/>
    </location>
</feature>
<dbReference type="GO" id="GO:0042393">
    <property type="term" value="F:histone binding"/>
    <property type="evidence" value="ECO:0007669"/>
    <property type="project" value="TreeGrafter"/>
</dbReference>
<comment type="caution">
    <text evidence="9">The sequence shown here is derived from an EMBL/GenBank/DDBJ whole genome shotgun (WGS) entry which is preliminary data.</text>
</comment>
<dbReference type="GO" id="GO:0006974">
    <property type="term" value="P:DNA damage response"/>
    <property type="evidence" value="ECO:0007669"/>
    <property type="project" value="TreeGrafter"/>
</dbReference>
<evidence type="ECO:0000313" key="10">
    <source>
        <dbReference type="Proteomes" id="UP001497623"/>
    </source>
</evidence>
<dbReference type="GO" id="GO:0140801">
    <property type="term" value="F:histone H2AXY142 kinase activity"/>
    <property type="evidence" value="ECO:0007669"/>
    <property type="project" value="InterPro"/>
</dbReference>
<feature type="region of interest" description="Disordered" evidence="7">
    <location>
        <begin position="30"/>
        <end position="128"/>
    </location>
</feature>
<dbReference type="Pfam" id="PF15613">
    <property type="entry name" value="WSD"/>
    <property type="match status" value="1"/>
</dbReference>
<evidence type="ECO:0000256" key="5">
    <source>
        <dbReference type="ARBA" id="ARBA00023242"/>
    </source>
</evidence>
<dbReference type="PANTHER" id="PTHR46802">
    <property type="entry name" value="TYROSINE-PROTEIN KINASE BAZ1B"/>
    <property type="match status" value="1"/>
</dbReference>
<dbReference type="InterPro" id="IPR019786">
    <property type="entry name" value="Zinc_finger_PHD-type_CS"/>
</dbReference>
<feature type="compositionally biased region" description="Basic and acidic residues" evidence="7">
    <location>
        <begin position="104"/>
        <end position="128"/>
    </location>
</feature>
<dbReference type="Proteomes" id="UP001497623">
    <property type="component" value="Unassembled WGS sequence"/>
</dbReference>
<dbReference type="InterPro" id="IPR028941">
    <property type="entry name" value="WHIM2_dom"/>
</dbReference>
<feature type="non-terminal residue" evidence="9">
    <location>
        <position position="765"/>
    </location>
</feature>
<dbReference type="Gene3D" id="3.30.40.10">
    <property type="entry name" value="Zinc/RING finger domain, C3HC4 (zinc finger)"/>
    <property type="match status" value="3"/>
</dbReference>
<accession>A0AAV2PWB1</accession>
<dbReference type="InterPro" id="IPR001965">
    <property type="entry name" value="Znf_PHD"/>
</dbReference>
<evidence type="ECO:0000256" key="1">
    <source>
        <dbReference type="ARBA" id="ARBA00004123"/>
    </source>
</evidence>
<dbReference type="AlphaFoldDB" id="A0AAV2PWB1"/>
<keyword evidence="2" id="KW-0479">Metal-binding</keyword>
<keyword evidence="3 6" id="KW-0863">Zinc-finger</keyword>
<keyword evidence="4" id="KW-0862">Zinc</keyword>
<feature type="compositionally biased region" description="Basic residues" evidence="7">
    <location>
        <begin position="46"/>
        <end position="61"/>
    </location>
</feature>
<feature type="compositionally biased region" description="Basic residues" evidence="7">
    <location>
        <begin position="627"/>
        <end position="647"/>
    </location>
</feature>
<proteinExistence type="predicted"/>
<feature type="compositionally biased region" description="Basic residues" evidence="7">
    <location>
        <begin position="666"/>
        <end position="675"/>
    </location>
</feature>
<evidence type="ECO:0000256" key="7">
    <source>
        <dbReference type="SAM" id="MobiDB-lite"/>
    </source>
</evidence>
<dbReference type="CDD" id="cd15489">
    <property type="entry name" value="PHD_SF"/>
    <property type="match status" value="1"/>
</dbReference>
<dbReference type="InterPro" id="IPR013083">
    <property type="entry name" value="Znf_RING/FYVE/PHD"/>
</dbReference>
<organism evidence="9 10">
    <name type="scientific">Meganyctiphanes norvegica</name>
    <name type="common">Northern krill</name>
    <name type="synonym">Thysanopoda norvegica</name>
    <dbReference type="NCBI Taxonomy" id="48144"/>
    <lineage>
        <taxon>Eukaryota</taxon>
        <taxon>Metazoa</taxon>
        <taxon>Ecdysozoa</taxon>
        <taxon>Arthropoda</taxon>
        <taxon>Crustacea</taxon>
        <taxon>Multicrustacea</taxon>
        <taxon>Malacostraca</taxon>
        <taxon>Eumalacostraca</taxon>
        <taxon>Eucarida</taxon>
        <taxon>Euphausiacea</taxon>
        <taxon>Euphausiidae</taxon>
        <taxon>Meganyctiphanes</taxon>
    </lineage>
</organism>
<dbReference type="PROSITE" id="PS01359">
    <property type="entry name" value="ZF_PHD_1"/>
    <property type="match status" value="1"/>
</dbReference>
<keyword evidence="5" id="KW-0539">Nucleus</keyword>
<dbReference type="Pfam" id="PF00628">
    <property type="entry name" value="PHD"/>
    <property type="match status" value="3"/>
</dbReference>
<evidence type="ECO:0000256" key="4">
    <source>
        <dbReference type="ARBA" id="ARBA00022833"/>
    </source>
</evidence>
<evidence type="ECO:0000259" key="8">
    <source>
        <dbReference type="PROSITE" id="PS50016"/>
    </source>
</evidence>
<gene>
    <name evidence="9" type="ORF">MNOR_LOCUS4829</name>
</gene>
<dbReference type="PANTHER" id="PTHR46802:SF1">
    <property type="entry name" value="TYROSINE-PROTEIN KINASE BAZ1B"/>
    <property type="match status" value="1"/>
</dbReference>
<keyword evidence="10" id="KW-1185">Reference proteome</keyword>
<feature type="region of interest" description="Disordered" evidence="7">
    <location>
        <begin position="229"/>
        <end position="248"/>
    </location>
</feature>
<dbReference type="SMART" id="SM00249">
    <property type="entry name" value="PHD"/>
    <property type="match status" value="3"/>
</dbReference>
<feature type="domain" description="PHD-type" evidence="8">
    <location>
        <begin position="447"/>
        <end position="497"/>
    </location>
</feature>
<sequence>MLLPDFFDEFEEKLNKLNRENANIKKMKKKEIVDERERKKEERQLKKIKKLTSPKKGRGRPKGSLSPKKSPTKPITLNSFYKKPSEEEEMDTDMASRVKRQRKTGVEKEKEIQEERAKKREEREKHLQQMDENARLKHNENIARRCEEMLTKKELVNRQQPLGCDRDHNRYWLFHDTTTGLFVEKGWVDQASMYSVAPKFNDETEVLFDDVKEEHVDIKEELEADSPKKIQAARAGPKGQHRIYGRPRAAKGQPKIVKSLFFHTTMEEVDALIDSLADKGLRESQLKEALIKNKDKIEANLLQKWEALGEEDLQDGRKQIMETVKDDIIQIEREIIEGWFGVVPNYDEWEKKTNEAETIQELGQSLMEVQKHMQKKFFKNFMCPIKGVMTSVVNADTEQQIGELEECEPRAVQRWRTEVENCQTFSRLHMLVGMFDSCIRWEKSMATKKCKICRSKDKSDPLVLCDKCEGSYHWYCLRPQLWEEPAAPWFCSACAPKKSKRVDDSSSRASRKVKEELEESEEEESEDEAEKQEDVCRICVGRMGLIFCSTCPAAYHSECHNPPLTSRARKDWKCVDCVKNPPKPKPERKSNSIARFFEKSKSKKSRDSSKKRRSYSMDDSEEELDRKSHRKSKKSNTKSGRSSKRTQRFGDDSDDDEAESPVASRRSSRNTSTRKRYIESDEESEEDEAEEEEEEQDEAEEEEEEADEEEDEECFCSVCGLGNEGGLRLLPCTTCDNSFHTTCRKKTETNDSSKTIYQCPDCVSH</sequence>
<dbReference type="InterPro" id="IPR047174">
    <property type="entry name" value="BAZ1B"/>
</dbReference>
<feature type="compositionally biased region" description="Basic and acidic residues" evidence="7">
    <location>
        <begin position="30"/>
        <end position="45"/>
    </location>
</feature>
<dbReference type="EMBL" id="CAXKWB010001795">
    <property type="protein sequence ID" value="CAL4065501.1"/>
    <property type="molecule type" value="Genomic_DNA"/>
</dbReference>
<dbReference type="InterPro" id="IPR019787">
    <property type="entry name" value="Znf_PHD-finger"/>
</dbReference>
<feature type="compositionally biased region" description="Acidic residues" evidence="7">
    <location>
        <begin position="680"/>
        <end position="712"/>
    </location>
</feature>
<dbReference type="GO" id="GO:0090535">
    <property type="term" value="C:WICH complex"/>
    <property type="evidence" value="ECO:0007669"/>
    <property type="project" value="InterPro"/>
</dbReference>
<comment type="subcellular location">
    <subcellularLocation>
        <location evidence="1">Nucleus</location>
    </subcellularLocation>
</comment>
<dbReference type="InterPro" id="IPR011011">
    <property type="entry name" value="Znf_FYVE_PHD"/>
</dbReference>
<feature type="compositionally biased region" description="Basic and acidic residues" evidence="7">
    <location>
        <begin position="584"/>
        <end position="608"/>
    </location>
</feature>
<feature type="compositionally biased region" description="Polar residues" evidence="7">
    <location>
        <begin position="67"/>
        <end position="79"/>
    </location>
</feature>
<dbReference type="PROSITE" id="PS50016">
    <property type="entry name" value="ZF_PHD_2"/>
    <property type="match status" value="3"/>
</dbReference>
<dbReference type="SUPFAM" id="SSF57903">
    <property type="entry name" value="FYVE/PHD zinc finger"/>
    <property type="match status" value="3"/>
</dbReference>
<feature type="region of interest" description="Disordered" evidence="7">
    <location>
        <begin position="580"/>
        <end position="712"/>
    </location>
</feature>
<reference evidence="9 10" key="1">
    <citation type="submission" date="2024-05" db="EMBL/GenBank/DDBJ databases">
        <authorList>
            <person name="Wallberg A."/>
        </authorList>
    </citation>
    <scope>NUCLEOTIDE SEQUENCE [LARGE SCALE GENOMIC DNA]</scope>
</reference>
<protein>
    <recommendedName>
        <fullName evidence="8">PHD-type domain-containing protein</fullName>
    </recommendedName>
</protein>